<organism evidence="4">
    <name type="scientific">termite gut metagenome</name>
    <dbReference type="NCBI Taxonomy" id="433724"/>
    <lineage>
        <taxon>unclassified sequences</taxon>
        <taxon>metagenomes</taxon>
        <taxon>organismal metagenomes</taxon>
    </lineage>
</organism>
<reference evidence="4" key="1">
    <citation type="submission" date="2019-03" db="EMBL/GenBank/DDBJ databases">
        <title>Single cell metagenomics reveals metabolic interactions within the superorganism composed of flagellate Streblomastix strix and complex community of Bacteroidetes bacteria on its surface.</title>
        <authorList>
            <person name="Treitli S.C."/>
            <person name="Kolisko M."/>
            <person name="Husnik F."/>
            <person name="Keeling P."/>
            <person name="Hampl V."/>
        </authorList>
    </citation>
    <scope>NUCLEOTIDE SEQUENCE</scope>
    <source>
        <strain evidence="4">STM</strain>
    </source>
</reference>
<evidence type="ECO:0000256" key="1">
    <source>
        <dbReference type="ARBA" id="ARBA00022723"/>
    </source>
</evidence>
<evidence type="ECO:0000256" key="2">
    <source>
        <dbReference type="ARBA" id="ARBA00022801"/>
    </source>
</evidence>
<feature type="domain" description="HIRAN" evidence="3">
    <location>
        <begin position="130"/>
        <end position="189"/>
    </location>
</feature>
<dbReference type="InterPro" id="IPR014905">
    <property type="entry name" value="HIRAN"/>
</dbReference>
<dbReference type="AlphaFoldDB" id="A0A5J4S7F2"/>
<sequence length="220" mass="26043">MKHIKYIYLIWRIDKGERRIKIGIIEKNQTEEITFRYLKEGLTEAISMEFSCYPDFPDTGKTYNNNVLNIFGQRLNKSERSDIQKYYDYWEIEQAFKNDKYYLLAQTQGLLSTDNFEFVAEYNPIQNLRFISEICGLSHINLPSGLLNAGDELQWKLEKENSYDPYAVQLFKNGKEIGYVKTIHSKVFYHQNSCNIKIQVKSIEQNGYIKRVFIKILLLT</sequence>
<comment type="caution">
    <text evidence="4">The sequence shown here is derived from an EMBL/GenBank/DDBJ whole genome shotgun (WGS) entry which is preliminary data.</text>
</comment>
<keyword evidence="2" id="KW-0378">Hydrolase</keyword>
<proteinExistence type="predicted"/>
<protein>
    <recommendedName>
        <fullName evidence="3">HIRAN domain-containing protein</fullName>
    </recommendedName>
</protein>
<dbReference type="EMBL" id="SNRY01000401">
    <property type="protein sequence ID" value="KAA6341260.1"/>
    <property type="molecule type" value="Genomic_DNA"/>
</dbReference>
<dbReference type="GO" id="GO:0016818">
    <property type="term" value="F:hydrolase activity, acting on acid anhydrides, in phosphorus-containing anhydrides"/>
    <property type="evidence" value="ECO:0007669"/>
    <property type="project" value="InterPro"/>
</dbReference>
<evidence type="ECO:0000259" key="3">
    <source>
        <dbReference type="Pfam" id="PF08797"/>
    </source>
</evidence>
<evidence type="ECO:0000313" key="4">
    <source>
        <dbReference type="EMBL" id="KAA6341260.1"/>
    </source>
</evidence>
<accession>A0A5J4S7F2</accession>
<dbReference type="Pfam" id="PF08797">
    <property type="entry name" value="HIRAN"/>
    <property type="match status" value="1"/>
</dbReference>
<dbReference type="Gene3D" id="3.30.70.2330">
    <property type="match status" value="1"/>
</dbReference>
<gene>
    <name evidence="4" type="ORF">EZS27_010916</name>
</gene>
<dbReference type="GO" id="GO:0008270">
    <property type="term" value="F:zinc ion binding"/>
    <property type="evidence" value="ECO:0007669"/>
    <property type="project" value="InterPro"/>
</dbReference>
<keyword evidence="1" id="KW-0479">Metal-binding</keyword>
<dbReference type="GO" id="GO:0003676">
    <property type="term" value="F:nucleic acid binding"/>
    <property type="evidence" value="ECO:0007669"/>
    <property type="project" value="InterPro"/>
</dbReference>
<name>A0A5J4S7F2_9ZZZZ</name>